<dbReference type="EC" id="3.2.1.67" evidence="8"/>
<comment type="catalytic activity">
    <reaction evidence="10">
        <text>[(1-&gt;4)-alpha-D-galacturonosyl](n) + H2O = alpha-D-galacturonate + [(1-&gt;4)-alpha-D-galacturonosyl](n-1)</text>
        <dbReference type="Rhea" id="RHEA:14117"/>
        <dbReference type="Rhea" id="RHEA-COMP:14570"/>
        <dbReference type="Rhea" id="RHEA-COMP:14572"/>
        <dbReference type="ChEBI" id="CHEBI:15377"/>
        <dbReference type="ChEBI" id="CHEBI:58658"/>
        <dbReference type="ChEBI" id="CHEBI:140523"/>
        <dbReference type="EC" id="3.2.1.67"/>
    </reaction>
</comment>
<dbReference type="SMART" id="SM00710">
    <property type="entry name" value="PbH1"/>
    <property type="match status" value="5"/>
</dbReference>
<dbReference type="GO" id="GO:0004650">
    <property type="term" value="F:polygalacturonase activity"/>
    <property type="evidence" value="ECO:0007669"/>
    <property type="project" value="InterPro"/>
</dbReference>
<evidence type="ECO:0000256" key="8">
    <source>
        <dbReference type="ARBA" id="ARBA00038933"/>
    </source>
</evidence>
<dbReference type="GO" id="GO:0005975">
    <property type="term" value="P:carbohydrate metabolic process"/>
    <property type="evidence" value="ECO:0007669"/>
    <property type="project" value="InterPro"/>
</dbReference>
<evidence type="ECO:0000256" key="4">
    <source>
        <dbReference type="ARBA" id="ARBA00022525"/>
    </source>
</evidence>
<dbReference type="GO" id="GO:0047911">
    <property type="term" value="F:galacturan 1,4-alpha-galacturonidase activity"/>
    <property type="evidence" value="ECO:0007669"/>
    <property type="project" value="UniProtKB-EC"/>
</dbReference>
<evidence type="ECO:0000256" key="7">
    <source>
        <dbReference type="ARBA" id="ARBA00023316"/>
    </source>
</evidence>
<dbReference type="Pfam" id="PF00295">
    <property type="entry name" value="Glyco_hydro_28"/>
    <property type="match status" value="1"/>
</dbReference>
<gene>
    <name evidence="16" type="ORF">Taro_019908</name>
</gene>
<keyword evidence="5 15" id="KW-0378">Hydrolase</keyword>
<comment type="subcellular location">
    <subcellularLocation>
        <location evidence="1">Secreted</location>
        <location evidence="1">Cell wall</location>
    </subcellularLocation>
</comment>
<dbReference type="PROSITE" id="PS00502">
    <property type="entry name" value="POLYGALACTURONASE"/>
    <property type="match status" value="1"/>
</dbReference>
<evidence type="ECO:0000313" key="17">
    <source>
        <dbReference type="Proteomes" id="UP000652761"/>
    </source>
</evidence>
<accession>A0A843UXJ3</accession>
<evidence type="ECO:0000256" key="2">
    <source>
        <dbReference type="ARBA" id="ARBA00008834"/>
    </source>
</evidence>
<evidence type="ECO:0000313" key="16">
    <source>
        <dbReference type="EMBL" id="MQL87386.1"/>
    </source>
</evidence>
<dbReference type="Proteomes" id="UP000652761">
    <property type="component" value="Unassembled WGS sequence"/>
</dbReference>
<evidence type="ECO:0000256" key="13">
    <source>
        <dbReference type="ARBA" id="ARBA00083621"/>
    </source>
</evidence>
<dbReference type="InterPro" id="IPR011050">
    <property type="entry name" value="Pectin_lyase_fold/virulence"/>
</dbReference>
<organism evidence="16 17">
    <name type="scientific">Colocasia esculenta</name>
    <name type="common">Wild taro</name>
    <name type="synonym">Arum esculentum</name>
    <dbReference type="NCBI Taxonomy" id="4460"/>
    <lineage>
        <taxon>Eukaryota</taxon>
        <taxon>Viridiplantae</taxon>
        <taxon>Streptophyta</taxon>
        <taxon>Embryophyta</taxon>
        <taxon>Tracheophyta</taxon>
        <taxon>Spermatophyta</taxon>
        <taxon>Magnoliopsida</taxon>
        <taxon>Liliopsida</taxon>
        <taxon>Araceae</taxon>
        <taxon>Aroideae</taxon>
        <taxon>Colocasieae</taxon>
        <taxon>Colocasia</taxon>
    </lineage>
</organism>
<evidence type="ECO:0000256" key="6">
    <source>
        <dbReference type="ARBA" id="ARBA00023295"/>
    </source>
</evidence>
<dbReference type="OrthoDB" id="187139at2759"/>
<evidence type="ECO:0000256" key="14">
    <source>
        <dbReference type="PROSITE-ProRule" id="PRU10052"/>
    </source>
</evidence>
<dbReference type="AlphaFoldDB" id="A0A843UXJ3"/>
<dbReference type="EMBL" id="NMUH01000973">
    <property type="protein sequence ID" value="MQL87386.1"/>
    <property type="molecule type" value="Genomic_DNA"/>
</dbReference>
<dbReference type="InterPro" id="IPR012334">
    <property type="entry name" value="Pectin_lyas_fold"/>
</dbReference>
<dbReference type="SUPFAM" id="SSF51126">
    <property type="entry name" value="Pectin lyase-like"/>
    <property type="match status" value="1"/>
</dbReference>
<comment type="similarity">
    <text evidence="2 15">Belongs to the glycosyl hydrolase 28 family.</text>
</comment>
<keyword evidence="4" id="KW-0964">Secreted</keyword>
<evidence type="ECO:0000256" key="3">
    <source>
        <dbReference type="ARBA" id="ARBA00022512"/>
    </source>
</evidence>
<sequence>MDKTDQRAPYMQMLALHAVGARLRKLSSSSSSSFSFPVHLSMAPPVVSLLVMELCLSVLLSTHLAAGESHNVVDLGADPRGETDSAAAFRRAWSLACQSPKPAIVLVPAGRFLVSSVVFKGPCNNTRIEFSADGATVVAPADYASFGQSNAWIKFEHVEGVSINGGTLDGRGKSLWACKAARKGCPVGPKACMRAVDHSLTIRHSKDVHIAGLASINSKSFHIMIRDSARVWLRNVTVSAPGDSRNTDGIHVKDSDDVRITNATIGTGDDCIAMSAGTTNLLAEDISCGPGHGISIGSLGDDDDEAGVANITVTGVVFSGKGTQNGLRIKTWAKPSGGFVRGVSFQDVIMQGVGNPILIDQTYCPGIPNCPAESSGVKISNVTYGNIRGTSSSEVAVKFDCSSSRPCTGIHLHDVNITYQGRPAKSSCKNAMGTATGYLIPPISCLKEI</sequence>
<dbReference type="InterPro" id="IPR006626">
    <property type="entry name" value="PbH1"/>
</dbReference>
<proteinExistence type="inferred from homology"/>
<feature type="active site" evidence="14">
    <location>
        <position position="292"/>
    </location>
</feature>
<protein>
    <recommendedName>
        <fullName evidence="12">Exopolygalacturonase</fullName>
        <ecNumber evidence="8">3.2.1.67</ecNumber>
    </recommendedName>
    <alternativeName>
        <fullName evidence="9">Galacturan 1,4-alpha-galacturonidase</fullName>
    </alternativeName>
    <alternativeName>
        <fullName evidence="13">Pectinase</fullName>
    </alternativeName>
</protein>
<comment type="caution">
    <text evidence="16">The sequence shown here is derived from an EMBL/GenBank/DDBJ whole genome shotgun (WGS) entry which is preliminary data.</text>
</comment>
<evidence type="ECO:0000256" key="12">
    <source>
        <dbReference type="ARBA" id="ARBA00068298"/>
    </source>
</evidence>
<keyword evidence="17" id="KW-1185">Reference proteome</keyword>
<dbReference type="InterPro" id="IPR000743">
    <property type="entry name" value="Glyco_hydro_28"/>
</dbReference>
<dbReference type="PANTHER" id="PTHR31375">
    <property type="match status" value="1"/>
</dbReference>
<evidence type="ECO:0000256" key="15">
    <source>
        <dbReference type="RuleBase" id="RU361169"/>
    </source>
</evidence>
<name>A0A843UXJ3_COLES</name>
<evidence type="ECO:0000256" key="10">
    <source>
        <dbReference type="ARBA" id="ARBA00048766"/>
    </source>
</evidence>
<dbReference type="Gene3D" id="2.160.20.10">
    <property type="entry name" value="Single-stranded right-handed beta-helix, Pectin lyase-like"/>
    <property type="match status" value="1"/>
</dbReference>
<evidence type="ECO:0000256" key="9">
    <source>
        <dbReference type="ARBA" id="ARBA00043142"/>
    </source>
</evidence>
<keyword evidence="3" id="KW-0134">Cell wall</keyword>
<reference evidence="16" key="1">
    <citation type="submission" date="2017-07" db="EMBL/GenBank/DDBJ databases">
        <title>Taro Niue Genome Assembly and Annotation.</title>
        <authorList>
            <person name="Atibalentja N."/>
            <person name="Keating K."/>
            <person name="Fields C.J."/>
        </authorList>
    </citation>
    <scope>NUCLEOTIDE SEQUENCE</scope>
    <source>
        <strain evidence="16">Niue_2</strain>
        <tissue evidence="16">Leaf</tissue>
    </source>
</reference>
<keyword evidence="7" id="KW-0961">Cell wall biogenesis/degradation</keyword>
<keyword evidence="6 15" id="KW-0326">Glycosidase</keyword>
<dbReference type="FunFam" id="2.160.20.10:FF:000004">
    <property type="entry name" value="Pectin lyase-like superfamily protein"/>
    <property type="match status" value="1"/>
</dbReference>
<comment type="function">
    <text evidence="11">May function in depolymerizing pectin during pollen development, germination, and tube growth. Acts as an exo-polygalacturonase.</text>
</comment>
<evidence type="ECO:0000256" key="5">
    <source>
        <dbReference type="ARBA" id="ARBA00022801"/>
    </source>
</evidence>
<evidence type="ECO:0000256" key="1">
    <source>
        <dbReference type="ARBA" id="ARBA00004191"/>
    </source>
</evidence>
<evidence type="ECO:0000256" key="11">
    <source>
        <dbReference type="ARBA" id="ARBA00057651"/>
    </source>
</evidence>
<dbReference type="GO" id="GO:0071555">
    <property type="term" value="P:cell wall organization"/>
    <property type="evidence" value="ECO:0007669"/>
    <property type="project" value="UniProtKB-KW"/>
</dbReference>